<dbReference type="HAMAP" id="MF_00519">
    <property type="entry name" value="Arabinose_Isome"/>
    <property type="match status" value="1"/>
</dbReference>
<dbReference type="EMBL" id="JASKHM010000001">
    <property type="protein sequence ID" value="MEQ4481244.1"/>
    <property type="molecule type" value="Genomic_DNA"/>
</dbReference>
<dbReference type="InterPro" id="IPR004216">
    <property type="entry name" value="Fuc/Ara_isomerase_C"/>
</dbReference>
<dbReference type="InterPro" id="IPR003762">
    <property type="entry name" value="Lara_isomerase"/>
</dbReference>
<evidence type="ECO:0000259" key="9">
    <source>
        <dbReference type="Pfam" id="PF24856"/>
    </source>
</evidence>
<evidence type="ECO:0000259" key="7">
    <source>
        <dbReference type="Pfam" id="PF02610"/>
    </source>
</evidence>
<dbReference type="SUPFAM" id="SSF50443">
    <property type="entry name" value="FucI/AraA C-terminal domain-like"/>
    <property type="match status" value="1"/>
</dbReference>
<feature type="domain" description="L-arabinose isomerase N-terminal" evidence="7">
    <location>
        <begin position="8"/>
        <end position="174"/>
    </location>
</feature>
<dbReference type="Pfam" id="PF11762">
    <property type="entry name" value="Arabinose_Iso_C"/>
    <property type="match status" value="1"/>
</dbReference>
<evidence type="ECO:0000256" key="2">
    <source>
        <dbReference type="ARBA" id="ARBA00022935"/>
    </source>
</evidence>
<dbReference type="SUPFAM" id="SSF53743">
    <property type="entry name" value="FucI/AraA N-terminal and middle domains"/>
    <property type="match status" value="1"/>
</dbReference>
<dbReference type="InterPro" id="IPR024664">
    <property type="entry name" value="Ara_Isoase_C"/>
</dbReference>
<keyword evidence="4 6" id="KW-0413">Isomerase</keyword>
<dbReference type="Proteomes" id="UP001493487">
    <property type="component" value="Unassembled WGS sequence"/>
</dbReference>
<accession>A0ABV1KMC5</accession>
<keyword evidence="5 6" id="KW-0119">Carbohydrate metabolism</keyword>
<feature type="binding site" evidence="6">
    <location>
        <position position="348"/>
    </location>
    <ligand>
        <name>Mn(2+)</name>
        <dbReference type="ChEBI" id="CHEBI:29035"/>
    </ligand>
</feature>
<dbReference type="Gene3D" id="3.40.50.10940">
    <property type="match status" value="1"/>
</dbReference>
<comment type="pathway">
    <text evidence="6">Carbohydrate degradation; L-arabinose degradation via L-ribulose; D-xylulose 5-phosphate from L-arabinose (bacterial route): step 1/3.</text>
</comment>
<keyword evidence="3 6" id="KW-0464">Manganese</keyword>
<feature type="domain" description="L-arabinose isomerase central" evidence="9">
    <location>
        <begin position="177"/>
        <end position="323"/>
    </location>
</feature>
<dbReference type="InterPro" id="IPR009015">
    <property type="entry name" value="Fucose_isomerase_N/cen_sf"/>
</dbReference>
<comment type="caution">
    <text evidence="10">The sequence shown here is derived from an EMBL/GenBank/DDBJ whole genome shotgun (WGS) entry which is preliminary data.</text>
</comment>
<dbReference type="NCBIfam" id="NF002795">
    <property type="entry name" value="PRK02929.1"/>
    <property type="match status" value="1"/>
</dbReference>
<feature type="binding site" evidence="6">
    <location>
        <position position="331"/>
    </location>
    <ligand>
        <name>Mn(2+)</name>
        <dbReference type="ChEBI" id="CHEBI:29035"/>
    </ligand>
</feature>
<feature type="binding site" evidence="6">
    <location>
        <position position="447"/>
    </location>
    <ligand>
        <name>Mn(2+)</name>
        <dbReference type="ChEBI" id="CHEBI:29035"/>
    </ligand>
</feature>
<proteinExistence type="inferred from homology"/>
<evidence type="ECO:0000256" key="4">
    <source>
        <dbReference type="ARBA" id="ARBA00023235"/>
    </source>
</evidence>
<dbReference type="InterPro" id="IPR055389">
    <property type="entry name" value="AraA_N"/>
</dbReference>
<evidence type="ECO:0000256" key="6">
    <source>
        <dbReference type="HAMAP-Rule" id="MF_00519"/>
    </source>
</evidence>
<keyword evidence="11" id="KW-1185">Reference proteome</keyword>
<evidence type="ECO:0000256" key="1">
    <source>
        <dbReference type="ARBA" id="ARBA00022723"/>
    </source>
</evidence>
<evidence type="ECO:0000256" key="5">
    <source>
        <dbReference type="ARBA" id="ARBA00023277"/>
    </source>
</evidence>
<dbReference type="Pfam" id="PF02610">
    <property type="entry name" value="AraA_N"/>
    <property type="match status" value="1"/>
</dbReference>
<dbReference type="RefSeq" id="WP_232182246.1">
    <property type="nucleotide sequence ID" value="NZ_JAIOAP010000001.1"/>
</dbReference>
<dbReference type="GO" id="GO:0008733">
    <property type="term" value="F:L-arabinose isomerase activity"/>
    <property type="evidence" value="ECO:0007669"/>
    <property type="project" value="UniProtKB-EC"/>
</dbReference>
<comment type="function">
    <text evidence="6">Catalyzes the conversion of L-arabinose to L-ribulose.</text>
</comment>
<dbReference type="EC" id="5.3.1.4" evidence="6"/>
<feature type="binding site" evidence="6">
    <location>
        <position position="306"/>
    </location>
    <ligand>
        <name>Mn(2+)</name>
        <dbReference type="ChEBI" id="CHEBI:29035"/>
    </ligand>
</feature>
<organism evidence="10 11">
    <name type="scientific">Cohnella silvisoli</name>
    <dbReference type="NCBI Taxonomy" id="2873699"/>
    <lineage>
        <taxon>Bacteria</taxon>
        <taxon>Bacillati</taxon>
        <taxon>Bacillota</taxon>
        <taxon>Bacilli</taxon>
        <taxon>Bacillales</taxon>
        <taxon>Paenibacillaceae</taxon>
        <taxon>Cohnella</taxon>
    </lineage>
</organism>
<dbReference type="InterPro" id="IPR055390">
    <property type="entry name" value="AraA_central"/>
</dbReference>
<comment type="catalytic activity">
    <reaction evidence="6">
        <text>beta-L-arabinopyranose = L-ribulose</text>
        <dbReference type="Rhea" id="RHEA:14821"/>
        <dbReference type="ChEBI" id="CHEBI:16880"/>
        <dbReference type="ChEBI" id="CHEBI:40886"/>
        <dbReference type="EC" id="5.3.1.4"/>
    </reaction>
</comment>
<evidence type="ECO:0000313" key="10">
    <source>
        <dbReference type="EMBL" id="MEQ4481244.1"/>
    </source>
</evidence>
<dbReference type="PANTHER" id="PTHR38464:SF1">
    <property type="entry name" value="L-ARABINOSE ISOMERASE"/>
    <property type="match status" value="1"/>
</dbReference>
<dbReference type="PIRSF" id="PIRSF001478">
    <property type="entry name" value="L-ara_isomerase"/>
    <property type="match status" value="1"/>
</dbReference>
<dbReference type="PANTHER" id="PTHR38464">
    <property type="entry name" value="L-ARABINOSE ISOMERASE"/>
    <property type="match status" value="1"/>
</dbReference>
<comment type="similarity">
    <text evidence="6">Belongs to the arabinose isomerase family.</text>
</comment>
<dbReference type="InterPro" id="IPR038583">
    <property type="entry name" value="AraA_N_sf"/>
</dbReference>
<reference evidence="10 11" key="1">
    <citation type="journal article" date="2023" name="Genome Announc.">
        <title>Pan-Genome Analyses of the Genus Cohnella and Proposal of the Novel Species Cohnella silvisoli sp. nov., Isolated from Forest Soil.</title>
        <authorList>
            <person name="Wang C."/>
            <person name="Mao L."/>
            <person name="Bao G."/>
            <person name="Zhu H."/>
        </authorList>
    </citation>
    <scope>NUCLEOTIDE SEQUENCE [LARGE SCALE GENOMIC DNA]</scope>
    <source>
        <strain evidence="10 11">NL03-T5-1</strain>
    </source>
</reference>
<evidence type="ECO:0000259" key="8">
    <source>
        <dbReference type="Pfam" id="PF11762"/>
    </source>
</evidence>
<dbReference type="Pfam" id="PF24856">
    <property type="entry name" value="AraA_central"/>
    <property type="match status" value="1"/>
</dbReference>
<sequence>MLKTKPYVFWFVAGSQGLYGDDVLQQVAQNTKEIAAGLDSDAAIPYRIIFKAVVTTPDAIRRVCLEANSDDECAGIIAWMHTFSPAKMWISGLKQLTKPLLHLHTQYNSEIPWDSIDMDFMNLNQAAHGDREFGFIGARLGIARKIIAGHWKNDGVRTRIGSWMRTAAGYTESQTMRVARFGDNMRFVAVTEGDKVEGQIQFGWSVNGYPAGDLAERVQGVTDGQVNELMDEYTELYDFTTNGRLEGSEKEAIREQARIELGLKGFLQEGGYSAFVTSFQDLHGLKQLPGLAAQRLMAAGYGFGAEGDWKTAALVRIMKIMADNQGTSFMEDYTYHLEQGNELVLGSHMLEICPTLAASKPKIEVHPLFVGGKADPARLVFNGASGSAINATVVDLGDRFRLIVNEVEAVKNVKEMPHLPVARVLWKPQPSLAGAAEAWITSGGAHHFGFSFAVTAEQMSDWAKMAGIECVIINKNTSMHTLENELRWNELYYRLK</sequence>
<keyword evidence="2 6" id="KW-0054">Arabinose catabolism</keyword>
<comment type="cofactor">
    <cofactor evidence="6">
        <name>Mn(2+)</name>
        <dbReference type="ChEBI" id="CHEBI:29035"/>
    </cofactor>
    <text evidence="6">Binds 1 Mn(2+) ion per subunit.</text>
</comment>
<feature type="domain" description="L-arabinose isomerase C-terminal" evidence="8">
    <location>
        <begin position="326"/>
        <end position="469"/>
    </location>
</feature>
<protein>
    <recommendedName>
        <fullName evidence="6">L-arabinose isomerase</fullName>
        <ecNumber evidence="6">5.3.1.4</ecNumber>
    </recommendedName>
</protein>
<keyword evidence="1 6" id="KW-0479">Metal-binding</keyword>
<name>A0ABV1KMC5_9BACL</name>
<evidence type="ECO:0000256" key="3">
    <source>
        <dbReference type="ARBA" id="ARBA00023211"/>
    </source>
</evidence>
<gene>
    <name evidence="6 10" type="primary">araA</name>
    <name evidence="10" type="ORF">QJS35_02420</name>
</gene>
<evidence type="ECO:0000313" key="11">
    <source>
        <dbReference type="Proteomes" id="UP001493487"/>
    </source>
</evidence>
<dbReference type="CDD" id="cd03557">
    <property type="entry name" value="L-arabinose_isomerase"/>
    <property type="match status" value="1"/>
</dbReference>